<protein>
    <submittedName>
        <fullName evidence="2">Chromate resistance protein ChrB domain-containing protein</fullName>
    </submittedName>
</protein>
<dbReference type="EMBL" id="JBGMEK010000066">
    <property type="protein sequence ID" value="MFA0813024.1"/>
    <property type="molecule type" value="Genomic_DNA"/>
</dbReference>
<dbReference type="CDD" id="cd00158">
    <property type="entry name" value="RHOD"/>
    <property type="match status" value="1"/>
</dbReference>
<evidence type="ECO:0000259" key="1">
    <source>
        <dbReference type="PROSITE" id="PS50206"/>
    </source>
</evidence>
<evidence type="ECO:0000313" key="2">
    <source>
        <dbReference type="EMBL" id="MFA0813024.1"/>
    </source>
</evidence>
<comment type="caution">
    <text evidence="2">The sequence shown here is derived from an EMBL/GenBank/DDBJ whole genome shotgun (WGS) entry which is preliminary data.</text>
</comment>
<organism evidence="2 3">
    <name type="scientific">Microbulbifer epialgicus</name>
    <dbReference type="NCBI Taxonomy" id="393907"/>
    <lineage>
        <taxon>Bacteria</taxon>
        <taxon>Pseudomonadati</taxon>
        <taxon>Pseudomonadota</taxon>
        <taxon>Gammaproteobacteria</taxon>
        <taxon>Cellvibrionales</taxon>
        <taxon>Microbulbiferaceae</taxon>
        <taxon>Microbulbifer</taxon>
    </lineage>
</organism>
<dbReference type="InterPro" id="IPR036873">
    <property type="entry name" value="Rhodanese-like_dom_sf"/>
</dbReference>
<gene>
    <name evidence="2" type="ORF">ACCI49_19125</name>
</gene>
<dbReference type="Gene3D" id="3.40.250.10">
    <property type="entry name" value="Rhodanese-like domain"/>
    <property type="match status" value="1"/>
</dbReference>
<dbReference type="Proteomes" id="UP001569428">
    <property type="component" value="Unassembled WGS sequence"/>
</dbReference>
<proteinExistence type="predicted"/>
<dbReference type="InterPro" id="IPR018634">
    <property type="entry name" value="ChrB_C"/>
</dbReference>
<reference evidence="2 3" key="1">
    <citation type="submission" date="2024-08" db="EMBL/GenBank/DDBJ databases">
        <authorList>
            <person name="Ishaq N."/>
        </authorList>
    </citation>
    <scope>NUCLEOTIDE SEQUENCE [LARGE SCALE GENOMIC DNA]</scope>
    <source>
        <strain evidence="2 3">DSM 18651</strain>
    </source>
</reference>
<dbReference type="InterPro" id="IPR001763">
    <property type="entry name" value="Rhodanese-like_dom"/>
</dbReference>
<dbReference type="PROSITE" id="PS50206">
    <property type="entry name" value="RHODANESE_3"/>
    <property type="match status" value="1"/>
</dbReference>
<dbReference type="SUPFAM" id="SSF52821">
    <property type="entry name" value="Rhodanese/Cell cycle control phosphatase"/>
    <property type="match status" value="1"/>
</dbReference>
<name>A0ABV4P4V2_9GAMM</name>
<feature type="domain" description="Rhodanese" evidence="1">
    <location>
        <begin position="201"/>
        <end position="291"/>
    </location>
</feature>
<dbReference type="PROSITE" id="PS51257">
    <property type="entry name" value="PROKAR_LIPOPROTEIN"/>
    <property type="match status" value="1"/>
</dbReference>
<keyword evidence="3" id="KW-1185">Reference proteome</keyword>
<sequence length="318" mass="34757">MSSIFRTLSVLAILTFIGCSKPQSVFVTEYGLGPDKWATAWLLTRHADPKASLKVVNQGSSLSGGVEFDTPTASIRRIGDQTAFEMAKSQYTIDDPIVLKLVGIIHDIEVNFWGADKTQEAEIVESAFRALQEKYGRDSVPANCYLDFFDSVYAALSQVENIGSSLTQAGLMTSCNREVSTSNDALVSEISISTILAEMQKGKTVAFVDVREEEEFLEGHIPNALNITLRDLDSSHVKGLLEADYVVSYCVKDFRGFEMAKALKVAGVEHSVILNPYGIKGWIAQGLPTVGTRALKKEEALKQLERCVSKGQCPKSSS</sequence>
<evidence type="ECO:0000313" key="3">
    <source>
        <dbReference type="Proteomes" id="UP001569428"/>
    </source>
</evidence>
<accession>A0ABV4P4V2</accession>
<dbReference type="Pfam" id="PF09828">
    <property type="entry name" value="ChrB_C"/>
    <property type="match status" value="1"/>
</dbReference>
<dbReference type="SMART" id="SM00450">
    <property type="entry name" value="RHOD"/>
    <property type="match status" value="1"/>
</dbReference>
<dbReference type="Pfam" id="PF00581">
    <property type="entry name" value="Rhodanese"/>
    <property type="match status" value="1"/>
</dbReference>
<dbReference type="RefSeq" id="WP_371840768.1">
    <property type="nucleotide sequence ID" value="NZ_JBGMEK010000066.1"/>
</dbReference>